<dbReference type="Proteomes" id="UP000315295">
    <property type="component" value="Unassembled WGS sequence"/>
</dbReference>
<gene>
    <name evidence="1" type="ORF">C1H46_021466</name>
</gene>
<comment type="caution">
    <text evidence="1">The sequence shown here is derived from an EMBL/GenBank/DDBJ whole genome shotgun (WGS) entry which is preliminary data.</text>
</comment>
<sequence length="52" mass="5637">MIVDSIVSPSAKASEISNLTAKCLARVCNWEPQGLAEATRTSVIKWQAFEAD</sequence>
<name>A0A540M2S7_MALBA</name>
<evidence type="ECO:0000313" key="2">
    <source>
        <dbReference type="Proteomes" id="UP000315295"/>
    </source>
</evidence>
<proteinExistence type="predicted"/>
<protein>
    <submittedName>
        <fullName evidence="1">Uncharacterized protein</fullName>
    </submittedName>
</protein>
<accession>A0A540M2S7</accession>
<evidence type="ECO:0000313" key="1">
    <source>
        <dbReference type="EMBL" id="TQD92986.1"/>
    </source>
</evidence>
<reference evidence="1 2" key="1">
    <citation type="journal article" date="2019" name="G3 (Bethesda)">
        <title>Sequencing of a Wild Apple (Malus baccata) Genome Unravels the Differences Between Cultivated and Wild Apple Species Regarding Disease Resistance and Cold Tolerance.</title>
        <authorList>
            <person name="Chen X."/>
        </authorList>
    </citation>
    <scope>NUCLEOTIDE SEQUENCE [LARGE SCALE GENOMIC DNA]</scope>
    <source>
        <strain evidence="2">cv. Shandingzi</strain>
        <tissue evidence="1">Leaves</tissue>
    </source>
</reference>
<dbReference type="AlphaFoldDB" id="A0A540M2S7"/>
<organism evidence="1 2">
    <name type="scientific">Malus baccata</name>
    <name type="common">Siberian crab apple</name>
    <name type="synonym">Pyrus baccata</name>
    <dbReference type="NCBI Taxonomy" id="106549"/>
    <lineage>
        <taxon>Eukaryota</taxon>
        <taxon>Viridiplantae</taxon>
        <taxon>Streptophyta</taxon>
        <taxon>Embryophyta</taxon>
        <taxon>Tracheophyta</taxon>
        <taxon>Spermatophyta</taxon>
        <taxon>Magnoliopsida</taxon>
        <taxon>eudicotyledons</taxon>
        <taxon>Gunneridae</taxon>
        <taxon>Pentapetalae</taxon>
        <taxon>rosids</taxon>
        <taxon>fabids</taxon>
        <taxon>Rosales</taxon>
        <taxon>Rosaceae</taxon>
        <taxon>Amygdaloideae</taxon>
        <taxon>Maleae</taxon>
        <taxon>Malus</taxon>
    </lineage>
</organism>
<dbReference type="EMBL" id="VIEB01000380">
    <property type="protein sequence ID" value="TQD92986.1"/>
    <property type="molecule type" value="Genomic_DNA"/>
</dbReference>
<keyword evidence="2" id="KW-1185">Reference proteome</keyword>